<gene>
    <name evidence="13" type="ORF">K402DRAFT_396706</name>
</gene>
<protein>
    <recommendedName>
        <fullName evidence="11">Mannosyltransferase</fullName>
        <ecNumber evidence="11">2.4.1.-</ecNumber>
    </recommendedName>
</protein>
<reference evidence="13" key="1">
    <citation type="journal article" date="2020" name="Stud. Mycol.">
        <title>101 Dothideomycetes genomes: a test case for predicting lifestyles and emergence of pathogens.</title>
        <authorList>
            <person name="Haridas S."/>
            <person name="Albert R."/>
            <person name="Binder M."/>
            <person name="Bloem J."/>
            <person name="Labutti K."/>
            <person name="Salamov A."/>
            <person name="Andreopoulos B."/>
            <person name="Baker S."/>
            <person name="Barry K."/>
            <person name="Bills G."/>
            <person name="Bluhm B."/>
            <person name="Cannon C."/>
            <person name="Castanera R."/>
            <person name="Culley D."/>
            <person name="Daum C."/>
            <person name="Ezra D."/>
            <person name="Gonzalez J."/>
            <person name="Henrissat B."/>
            <person name="Kuo A."/>
            <person name="Liang C."/>
            <person name="Lipzen A."/>
            <person name="Lutzoni F."/>
            <person name="Magnuson J."/>
            <person name="Mondo S."/>
            <person name="Nolan M."/>
            <person name="Ohm R."/>
            <person name="Pangilinan J."/>
            <person name="Park H.-J."/>
            <person name="Ramirez L."/>
            <person name="Alfaro M."/>
            <person name="Sun H."/>
            <person name="Tritt A."/>
            <person name="Yoshinaga Y."/>
            <person name="Zwiers L.-H."/>
            <person name="Turgeon B."/>
            <person name="Goodwin S."/>
            <person name="Spatafora J."/>
            <person name="Crous P."/>
            <person name="Grigoriev I."/>
        </authorList>
    </citation>
    <scope>NUCLEOTIDE SEQUENCE</scope>
    <source>
        <strain evidence="13">CBS 113979</strain>
    </source>
</reference>
<dbReference type="Proteomes" id="UP000800041">
    <property type="component" value="Unassembled WGS sequence"/>
</dbReference>
<evidence type="ECO:0000256" key="1">
    <source>
        <dbReference type="ARBA" id="ARBA00004477"/>
    </source>
</evidence>
<feature type="transmembrane region" description="Helical" evidence="11">
    <location>
        <begin position="210"/>
        <end position="229"/>
    </location>
</feature>
<evidence type="ECO:0000313" key="14">
    <source>
        <dbReference type="Proteomes" id="UP000800041"/>
    </source>
</evidence>
<evidence type="ECO:0000256" key="11">
    <source>
        <dbReference type="RuleBase" id="RU363075"/>
    </source>
</evidence>
<keyword evidence="7 11" id="KW-0256">Endoplasmic reticulum</keyword>
<keyword evidence="9 11" id="KW-0472">Membrane</keyword>
<dbReference type="GO" id="GO:0006506">
    <property type="term" value="P:GPI anchor biosynthetic process"/>
    <property type="evidence" value="ECO:0007669"/>
    <property type="project" value="UniProtKB-KW"/>
</dbReference>
<comment type="subcellular location">
    <subcellularLocation>
        <location evidence="1 11">Endoplasmic reticulum membrane</location>
        <topology evidence="1 11">Multi-pass membrane protein</topology>
    </subcellularLocation>
</comment>
<keyword evidence="14" id="KW-1185">Reference proteome</keyword>
<keyword evidence="5 13" id="KW-0808">Transferase</keyword>
<dbReference type="Pfam" id="PF03901">
    <property type="entry name" value="Glyco_transf_22"/>
    <property type="match status" value="1"/>
</dbReference>
<evidence type="ECO:0000256" key="3">
    <source>
        <dbReference type="ARBA" id="ARBA00022502"/>
    </source>
</evidence>
<evidence type="ECO:0000256" key="6">
    <source>
        <dbReference type="ARBA" id="ARBA00022692"/>
    </source>
</evidence>
<dbReference type="EC" id="2.4.1.-" evidence="11"/>
<keyword evidence="3" id="KW-0337">GPI-anchor biosynthesis</keyword>
<keyword evidence="4 11" id="KW-0328">Glycosyltransferase</keyword>
<dbReference type="PANTHER" id="PTHR22760:SF3">
    <property type="entry name" value="GPI MANNOSYLTRANSFERASE 4"/>
    <property type="match status" value="1"/>
</dbReference>
<dbReference type="GO" id="GO:0005789">
    <property type="term" value="C:endoplasmic reticulum membrane"/>
    <property type="evidence" value="ECO:0007669"/>
    <property type="project" value="UniProtKB-SubCell"/>
</dbReference>
<dbReference type="PANTHER" id="PTHR22760">
    <property type="entry name" value="GLYCOSYLTRANSFERASE"/>
    <property type="match status" value="1"/>
</dbReference>
<keyword evidence="12" id="KW-0732">Signal</keyword>
<keyword evidence="6 11" id="KW-0812">Transmembrane</keyword>
<feature type="transmembrane region" description="Helical" evidence="11">
    <location>
        <begin position="175"/>
        <end position="198"/>
    </location>
</feature>
<comment type="pathway">
    <text evidence="2">Glycolipid biosynthesis; glycosylphosphatidylinositol-anchor biosynthesis.</text>
</comment>
<dbReference type="OrthoDB" id="10066429at2759"/>
<evidence type="ECO:0000256" key="5">
    <source>
        <dbReference type="ARBA" id="ARBA00022679"/>
    </source>
</evidence>
<evidence type="ECO:0000256" key="9">
    <source>
        <dbReference type="ARBA" id="ARBA00023136"/>
    </source>
</evidence>
<name>A0A6G1GR82_9PEZI</name>
<comment type="caution">
    <text evidence="11">Lacks conserved residue(s) required for the propagation of feature annotation.</text>
</comment>
<dbReference type="InterPro" id="IPR005599">
    <property type="entry name" value="GPI_mannosylTrfase"/>
</dbReference>
<organism evidence="13 14">
    <name type="scientific">Aulographum hederae CBS 113979</name>
    <dbReference type="NCBI Taxonomy" id="1176131"/>
    <lineage>
        <taxon>Eukaryota</taxon>
        <taxon>Fungi</taxon>
        <taxon>Dikarya</taxon>
        <taxon>Ascomycota</taxon>
        <taxon>Pezizomycotina</taxon>
        <taxon>Dothideomycetes</taxon>
        <taxon>Pleosporomycetidae</taxon>
        <taxon>Aulographales</taxon>
        <taxon>Aulographaceae</taxon>
    </lineage>
</organism>
<feature type="signal peptide" evidence="12">
    <location>
        <begin position="1"/>
        <end position="17"/>
    </location>
</feature>
<dbReference type="AlphaFoldDB" id="A0A6G1GR82"/>
<evidence type="ECO:0000256" key="4">
    <source>
        <dbReference type="ARBA" id="ARBA00022676"/>
    </source>
</evidence>
<evidence type="ECO:0000256" key="8">
    <source>
        <dbReference type="ARBA" id="ARBA00022989"/>
    </source>
</evidence>
<accession>A0A6G1GR82</accession>
<comment type="similarity">
    <text evidence="10">Belongs to the glycosyltransferase 22 family. PIGZ subfamily.</text>
</comment>
<proteinExistence type="inferred from homology"/>
<evidence type="ECO:0000256" key="2">
    <source>
        <dbReference type="ARBA" id="ARBA00004687"/>
    </source>
</evidence>
<evidence type="ECO:0000256" key="12">
    <source>
        <dbReference type="SAM" id="SignalP"/>
    </source>
</evidence>
<dbReference type="EMBL" id="ML977175">
    <property type="protein sequence ID" value="KAF1983463.1"/>
    <property type="molecule type" value="Genomic_DNA"/>
</dbReference>
<keyword evidence="8 11" id="KW-1133">Transmembrane helix</keyword>
<feature type="chain" id="PRO_5026032380" description="Mannosyltransferase" evidence="12">
    <location>
        <begin position="18"/>
        <end position="519"/>
    </location>
</feature>
<feature type="transmembrane region" description="Helical" evidence="11">
    <location>
        <begin position="343"/>
        <end position="362"/>
    </location>
</feature>
<evidence type="ECO:0000256" key="10">
    <source>
        <dbReference type="ARBA" id="ARBA00038466"/>
    </source>
</evidence>
<evidence type="ECO:0000256" key="7">
    <source>
        <dbReference type="ARBA" id="ARBA00022824"/>
    </source>
</evidence>
<dbReference type="GO" id="GO:0000026">
    <property type="term" value="F:alpha-1,2-mannosyltransferase activity"/>
    <property type="evidence" value="ECO:0007669"/>
    <property type="project" value="TreeGrafter"/>
</dbReference>
<evidence type="ECO:0000313" key="13">
    <source>
        <dbReference type="EMBL" id="KAF1983463.1"/>
    </source>
</evidence>
<sequence>MWRRTYLFLVLVRLYFALSPSYLHPDENFQGPEVIAGRVFSYPVHHTWEFTSAHPIRSVFPLWLIYGIPMYTLRSLWEGVGREDEVSPAIVYWTLRVLMFTLSFVLEDWALHELVSSPRHRRVAVLLVASSYVTWTYQTHTFSNSVETLAVLWSLVLISRIVGDKDHSGVSASTILGFVLVLGTFNRITFPAFLLIPGLRLLKHFRRQPLSALFILLSATLTSLIAVSFDTAFYSSTPLTLHQLYTTPTLTPLNSLLYNSSSANLSLHGLHPIYQHFLANAPLLLGPAILLLPFSHRKSLRLLSALSATALLSLVPHQEARFLLPAVPLALSSLRLPRKFQRAWLAAWVIFNTVLGVLMGVYHQGGVVPAQMWLEKHEAANLTHVYWWKTYSPPLWLLDGQNGVLETVDLMGMPGEEMVGRIGEKAPCFEGQMGKVKRKGDGGNGKVYLAAPWSATFLDDFVGGEKRGELQLEEVWRYNSHLNLDDLDWGEDGVWGTLKRAVGRGGLVVWSVRRDCTRR</sequence>
<feature type="transmembrane region" description="Helical" evidence="11">
    <location>
        <begin position="273"/>
        <end position="294"/>
    </location>
</feature>